<comment type="subcellular location">
    <subcellularLocation>
        <location evidence="3">Plastid</location>
        <location evidence="3">Chloroplast</location>
    </subcellularLocation>
</comment>
<evidence type="ECO:0000256" key="13">
    <source>
        <dbReference type="ARBA" id="ARBA00022898"/>
    </source>
</evidence>
<dbReference type="EnsemblPlants" id="Pp3c20_7040V3.2">
    <property type="protein sequence ID" value="Pp3c20_7040V3.2"/>
    <property type="gene ID" value="Pp3c20_7040"/>
</dbReference>
<dbReference type="GO" id="GO:0030170">
    <property type="term" value="F:pyridoxal phosphate binding"/>
    <property type="evidence" value="ECO:0007669"/>
    <property type="project" value="InterPro"/>
</dbReference>
<dbReference type="OMA" id="CRFANTP"/>
<evidence type="ECO:0000256" key="10">
    <source>
        <dbReference type="ARBA" id="ARBA00022640"/>
    </source>
</evidence>
<evidence type="ECO:0000256" key="8">
    <source>
        <dbReference type="ARBA" id="ARBA00022528"/>
    </source>
</evidence>
<dbReference type="InterPro" id="IPR004450">
    <property type="entry name" value="Thr_synthase-like"/>
</dbReference>
<evidence type="ECO:0000256" key="3">
    <source>
        <dbReference type="ARBA" id="ARBA00004229"/>
    </source>
</evidence>
<evidence type="ECO:0000313" key="20">
    <source>
        <dbReference type="EMBL" id="PNR32884.1"/>
    </source>
</evidence>
<comment type="subunit">
    <text evidence="6">Homodimer.</text>
</comment>
<dbReference type="InterPro" id="IPR000634">
    <property type="entry name" value="Ser/Thr_deHydtase_PyrdxlP-BS"/>
</dbReference>
<keyword evidence="11" id="KW-0949">S-adenosyl-L-methionine</keyword>
<evidence type="ECO:0000256" key="4">
    <source>
        <dbReference type="ARBA" id="ARBA00004979"/>
    </source>
</evidence>
<evidence type="ECO:0000256" key="16">
    <source>
        <dbReference type="ARBA" id="ARBA00049144"/>
    </source>
</evidence>
<dbReference type="FunFam" id="3.40.50.1100:FF:000030">
    <property type="entry name" value="Threonine synthase 1, chloroplastic"/>
    <property type="match status" value="1"/>
</dbReference>
<keyword evidence="9" id="KW-0028">Amino-acid biosynthesis</keyword>
<comment type="cofactor">
    <cofactor evidence="1 17">
        <name>pyridoxal 5'-phosphate</name>
        <dbReference type="ChEBI" id="CHEBI:597326"/>
    </cofactor>
</comment>
<dbReference type="Gene3D" id="3.40.50.1100">
    <property type="match status" value="2"/>
</dbReference>
<dbReference type="OrthoDB" id="7773036at2759"/>
<dbReference type="Gramene" id="Pp3c20_7040V3.1">
    <property type="protein sequence ID" value="Pp3c20_7040V3.1"/>
    <property type="gene ID" value="Pp3c20_7040"/>
</dbReference>
<comment type="similarity">
    <text evidence="5">Belongs to the threonine synthase family.</text>
</comment>
<dbReference type="EnsemblPlants" id="Pp3c20_7040V3.3">
    <property type="protein sequence ID" value="Pp3c20_7040V3.3"/>
    <property type="gene ID" value="Pp3c20_7040"/>
</dbReference>
<keyword evidence="15" id="KW-0456">Lyase</keyword>
<dbReference type="Gramene" id="Pp3c20_7040V3.2">
    <property type="protein sequence ID" value="Pp3c20_7040V3.2"/>
    <property type="gene ID" value="Pp3c20_7040"/>
</dbReference>
<keyword evidence="13 17" id="KW-0663">Pyridoxal phosphate</keyword>
<accession>A0A2K1IUD0</accession>
<organism evidence="20">
    <name type="scientific">Physcomitrium patens</name>
    <name type="common">Spreading-leaved earth moss</name>
    <name type="synonym">Physcomitrella patens</name>
    <dbReference type="NCBI Taxonomy" id="3218"/>
    <lineage>
        <taxon>Eukaryota</taxon>
        <taxon>Viridiplantae</taxon>
        <taxon>Streptophyta</taxon>
        <taxon>Embryophyta</taxon>
        <taxon>Bryophyta</taxon>
        <taxon>Bryophytina</taxon>
        <taxon>Bryopsida</taxon>
        <taxon>Funariidae</taxon>
        <taxon>Funariales</taxon>
        <taxon>Funariaceae</taxon>
        <taxon>Physcomitrium</taxon>
    </lineage>
</organism>
<dbReference type="SUPFAM" id="SSF53686">
    <property type="entry name" value="Tryptophan synthase beta subunit-like PLP-dependent enzymes"/>
    <property type="match status" value="1"/>
</dbReference>
<keyword evidence="10" id="KW-0934">Plastid</keyword>
<evidence type="ECO:0000256" key="9">
    <source>
        <dbReference type="ARBA" id="ARBA00022605"/>
    </source>
</evidence>
<evidence type="ECO:0000256" key="18">
    <source>
        <dbReference type="SAM" id="MobiDB-lite"/>
    </source>
</evidence>
<gene>
    <name evidence="21" type="primary">LOC112273623</name>
    <name evidence="20" type="ORF">PHYPA_024827</name>
</gene>
<dbReference type="InterPro" id="IPR050214">
    <property type="entry name" value="Cys_Synth/Cystath_Beta-Synth"/>
</dbReference>
<keyword evidence="8" id="KW-0150">Chloroplast</keyword>
<comment type="catalytic activity">
    <reaction evidence="16">
        <text>O-phospho-L-homoserine + H2O = L-threonine + phosphate</text>
        <dbReference type="Rhea" id="RHEA:10840"/>
        <dbReference type="ChEBI" id="CHEBI:15377"/>
        <dbReference type="ChEBI" id="CHEBI:43474"/>
        <dbReference type="ChEBI" id="CHEBI:57590"/>
        <dbReference type="ChEBI" id="CHEBI:57926"/>
        <dbReference type="EC" id="4.2.3.1"/>
    </reaction>
</comment>
<evidence type="ECO:0000256" key="7">
    <source>
        <dbReference type="ARBA" id="ARBA00013028"/>
    </source>
</evidence>
<dbReference type="NCBIfam" id="TIGR00260">
    <property type="entry name" value="thrC"/>
    <property type="match status" value="1"/>
</dbReference>
<evidence type="ECO:0000256" key="1">
    <source>
        <dbReference type="ARBA" id="ARBA00001933"/>
    </source>
</evidence>
<dbReference type="GeneID" id="112273623"/>
<dbReference type="EMBL" id="ABEU02000020">
    <property type="protein sequence ID" value="PNR32884.1"/>
    <property type="molecule type" value="Genomic_DNA"/>
</dbReference>
<name>A0A2K1IUD0_PHYPA</name>
<keyword evidence="22" id="KW-1185">Reference proteome</keyword>
<dbReference type="STRING" id="3218.A0A2K1IUD0"/>
<comment type="pathway">
    <text evidence="4">Amino-acid biosynthesis; L-threonine biosynthesis; L-threonine from L-aspartate: step 5/5.</text>
</comment>
<evidence type="ECO:0000256" key="5">
    <source>
        <dbReference type="ARBA" id="ARBA00005517"/>
    </source>
</evidence>
<evidence type="ECO:0000259" key="19">
    <source>
        <dbReference type="Pfam" id="PF00291"/>
    </source>
</evidence>
<protein>
    <recommendedName>
        <fullName evidence="7">threonine synthase</fullName>
        <ecNumber evidence="7">4.2.3.1</ecNumber>
    </recommendedName>
</protein>
<dbReference type="EnsemblPlants" id="Pp3c20_7040V3.1">
    <property type="protein sequence ID" value="Pp3c20_7040V3.1"/>
    <property type="gene ID" value="Pp3c20_7040"/>
</dbReference>
<evidence type="ECO:0000256" key="14">
    <source>
        <dbReference type="ARBA" id="ARBA00022946"/>
    </source>
</evidence>
<dbReference type="GO" id="GO:0004795">
    <property type="term" value="F:threonine synthase activity"/>
    <property type="evidence" value="ECO:0000318"/>
    <property type="project" value="GO_Central"/>
</dbReference>
<dbReference type="CDD" id="cd01563">
    <property type="entry name" value="Thr-synth_1"/>
    <property type="match status" value="1"/>
</dbReference>
<dbReference type="GO" id="GO:0005737">
    <property type="term" value="C:cytoplasm"/>
    <property type="evidence" value="ECO:0000318"/>
    <property type="project" value="GO_Central"/>
</dbReference>
<feature type="compositionally biased region" description="Polar residues" evidence="18">
    <location>
        <begin position="95"/>
        <end position="108"/>
    </location>
</feature>
<dbReference type="PaxDb" id="3218-PP1S9_232V6.1"/>
<feature type="modified residue" description="N6-(pyridoxal phosphate)lysine" evidence="17">
    <location>
        <position position="255"/>
    </location>
</feature>
<reference evidence="21" key="3">
    <citation type="submission" date="2020-12" db="UniProtKB">
        <authorList>
            <consortium name="EnsemblPlants"/>
        </authorList>
    </citation>
    <scope>IDENTIFICATION</scope>
</reference>
<sequence length="574" mass="62136">MVRAVAVTSSSASLGLGVTKSRFVVCDGLSSQSFVMVGTHRKGTRMVQPLTKVNAGRRGAGLVRADALPSSQEVAKNVPGAQAVSLEEVAPDSSKPISESNGPSSSMKSRNENIRDEARRQGAGCSPTTFSAKYVPFCPGQETDEEYSLDEVIYRSKTGALLDVQHDIEALRRAGDGNYWKKLFDSRVGKTTWPYGSGVWSKKEWVLPEIDDDDIVSVFEGNSNLFWAERFGKEALNMSDLWVKHCGISHTGSFKDLGMTVLVSQVNRLRKLGKPLLGVGCASTGDTSAALSAYCAAAGIPAIVFLPANKISIAQLVQPIANGALVLSMDTDFDGCMRLIREVTSELPIYLANSLNSLRLEGQKTAAIEILQQFDWEVPDWVIVPGGNLGNIYAFYKGFYMCKELGLVDRMPKLVCAQAANANPLYRAYKDGWETFKPVKALPTFASAIQIGDPVSIDRAIHALSQVDGIVEEATEQEIMDVCAQADKSGMFTCPHTGVALVALQKLRGRGVIGANDRTVVVSTAHGLKFTQSKVDYHSSELPEITSKFANPPVTVPDDFGSIMDVLRQKLALR</sequence>
<dbReference type="RefSeq" id="XP_024358361.1">
    <property type="nucleotide sequence ID" value="XM_024502593.2"/>
</dbReference>
<dbReference type="PROSITE" id="PS00165">
    <property type="entry name" value="DEHYDRATASE_SER_THR"/>
    <property type="match status" value="1"/>
</dbReference>
<keyword evidence="14" id="KW-0809">Transit peptide</keyword>
<evidence type="ECO:0000256" key="15">
    <source>
        <dbReference type="ARBA" id="ARBA00023239"/>
    </source>
</evidence>
<dbReference type="GO" id="GO:0009507">
    <property type="term" value="C:chloroplast"/>
    <property type="evidence" value="ECO:0007669"/>
    <property type="project" value="UniProtKB-SubCell"/>
</dbReference>
<dbReference type="FunCoup" id="A0A2K1IUD0">
    <property type="interactions" value="1121"/>
</dbReference>
<keyword evidence="12" id="KW-0791">Threonine biosynthesis</keyword>
<evidence type="ECO:0000256" key="17">
    <source>
        <dbReference type="PIRSR" id="PIRSR604450-51"/>
    </source>
</evidence>
<dbReference type="Gramene" id="Pp3c20_7040V3.3">
    <property type="protein sequence ID" value="Pp3c20_7040V3.3"/>
    <property type="gene ID" value="Pp3c20_7040"/>
</dbReference>
<dbReference type="Pfam" id="PF00291">
    <property type="entry name" value="PALP"/>
    <property type="match status" value="1"/>
</dbReference>
<evidence type="ECO:0000256" key="12">
    <source>
        <dbReference type="ARBA" id="ARBA00022697"/>
    </source>
</evidence>
<evidence type="ECO:0000256" key="2">
    <source>
        <dbReference type="ARBA" id="ARBA00003648"/>
    </source>
</evidence>
<dbReference type="GO" id="GO:0019344">
    <property type="term" value="P:cysteine biosynthetic process"/>
    <property type="evidence" value="ECO:0000318"/>
    <property type="project" value="GO_Central"/>
</dbReference>
<dbReference type="EC" id="4.2.3.1" evidence="7"/>
<dbReference type="PANTHER" id="PTHR10314">
    <property type="entry name" value="CYSTATHIONINE BETA-SYNTHASE"/>
    <property type="match status" value="1"/>
</dbReference>
<dbReference type="Proteomes" id="UP000006727">
    <property type="component" value="Chromosome 20"/>
</dbReference>
<evidence type="ECO:0000256" key="11">
    <source>
        <dbReference type="ARBA" id="ARBA00022691"/>
    </source>
</evidence>
<dbReference type="AlphaFoldDB" id="A0A2K1IUD0"/>
<dbReference type="GO" id="GO:0009088">
    <property type="term" value="P:threonine biosynthetic process"/>
    <property type="evidence" value="ECO:0007669"/>
    <property type="project" value="UniProtKB-UniPathway"/>
</dbReference>
<reference evidence="20 22" key="2">
    <citation type="journal article" date="2018" name="Plant J.">
        <title>The Physcomitrella patens chromosome-scale assembly reveals moss genome structure and evolution.</title>
        <authorList>
            <person name="Lang D."/>
            <person name="Ullrich K.K."/>
            <person name="Murat F."/>
            <person name="Fuchs J."/>
            <person name="Jenkins J."/>
            <person name="Haas F.B."/>
            <person name="Piednoel M."/>
            <person name="Gundlach H."/>
            <person name="Van Bel M."/>
            <person name="Meyberg R."/>
            <person name="Vives C."/>
            <person name="Morata J."/>
            <person name="Symeonidi A."/>
            <person name="Hiss M."/>
            <person name="Muchero W."/>
            <person name="Kamisugi Y."/>
            <person name="Saleh O."/>
            <person name="Blanc G."/>
            <person name="Decker E.L."/>
            <person name="van Gessel N."/>
            <person name="Grimwood J."/>
            <person name="Hayes R.D."/>
            <person name="Graham S.W."/>
            <person name="Gunter L.E."/>
            <person name="McDaniel S.F."/>
            <person name="Hoernstein S.N.W."/>
            <person name="Larsson A."/>
            <person name="Li F.W."/>
            <person name="Perroud P.F."/>
            <person name="Phillips J."/>
            <person name="Ranjan P."/>
            <person name="Rokshar D.S."/>
            <person name="Rothfels C.J."/>
            <person name="Schneider L."/>
            <person name="Shu S."/>
            <person name="Stevenson D.W."/>
            <person name="Thummler F."/>
            <person name="Tillich M."/>
            <person name="Villarreal Aguilar J.C."/>
            <person name="Widiez T."/>
            <person name="Wong G.K."/>
            <person name="Wymore A."/>
            <person name="Zhang Y."/>
            <person name="Zimmer A.D."/>
            <person name="Quatrano R.S."/>
            <person name="Mayer K.F.X."/>
            <person name="Goodstein D."/>
            <person name="Casacuberta J.M."/>
            <person name="Vandepoele K."/>
            <person name="Reski R."/>
            <person name="Cuming A.C."/>
            <person name="Tuskan G.A."/>
            <person name="Maumus F."/>
            <person name="Salse J."/>
            <person name="Schmutz J."/>
            <person name="Rensing S.A."/>
        </authorList>
    </citation>
    <scope>NUCLEOTIDE SEQUENCE [LARGE SCALE GENOMIC DNA]</scope>
    <source>
        <strain evidence="21 22">cv. Gransden 2004</strain>
    </source>
</reference>
<dbReference type="KEGG" id="ppp:112273623"/>
<proteinExistence type="inferred from homology"/>
<evidence type="ECO:0000313" key="22">
    <source>
        <dbReference type="Proteomes" id="UP000006727"/>
    </source>
</evidence>
<evidence type="ECO:0000256" key="6">
    <source>
        <dbReference type="ARBA" id="ARBA00011738"/>
    </source>
</evidence>
<dbReference type="UniPathway" id="UPA00050">
    <property type="reaction ID" value="UER00065"/>
</dbReference>
<evidence type="ECO:0000313" key="21">
    <source>
        <dbReference type="EnsemblPlants" id="Pp3c20_7040V3.1"/>
    </source>
</evidence>
<feature type="region of interest" description="Disordered" evidence="18">
    <location>
        <begin position="86"/>
        <end position="113"/>
    </location>
</feature>
<dbReference type="InterPro" id="IPR036052">
    <property type="entry name" value="TrpB-like_PALP_sf"/>
</dbReference>
<comment type="function">
    <text evidence="2">Catalyzes the gamma-elimination of phosphate from L-phosphohomoserine and the beta-addition of water to produce L-threonine.</text>
</comment>
<reference evidence="20 22" key="1">
    <citation type="journal article" date="2008" name="Science">
        <title>The Physcomitrella genome reveals evolutionary insights into the conquest of land by plants.</title>
        <authorList>
            <person name="Rensing S."/>
            <person name="Lang D."/>
            <person name="Zimmer A."/>
            <person name="Terry A."/>
            <person name="Salamov A."/>
            <person name="Shapiro H."/>
            <person name="Nishiyama T."/>
            <person name="Perroud P.-F."/>
            <person name="Lindquist E."/>
            <person name="Kamisugi Y."/>
            <person name="Tanahashi T."/>
            <person name="Sakakibara K."/>
            <person name="Fujita T."/>
            <person name="Oishi K."/>
            <person name="Shin-I T."/>
            <person name="Kuroki Y."/>
            <person name="Toyoda A."/>
            <person name="Suzuki Y."/>
            <person name="Hashimoto A."/>
            <person name="Yamaguchi K."/>
            <person name="Sugano A."/>
            <person name="Kohara Y."/>
            <person name="Fujiyama A."/>
            <person name="Anterola A."/>
            <person name="Aoki S."/>
            <person name="Ashton N."/>
            <person name="Barbazuk W.B."/>
            <person name="Barker E."/>
            <person name="Bennetzen J."/>
            <person name="Bezanilla M."/>
            <person name="Blankenship R."/>
            <person name="Cho S.H."/>
            <person name="Dutcher S."/>
            <person name="Estelle M."/>
            <person name="Fawcett J.A."/>
            <person name="Gundlach H."/>
            <person name="Hanada K."/>
            <person name="Heyl A."/>
            <person name="Hicks K.A."/>
            <person name="Hugh J."/>
            <person name="Lohr M."/>
            <person name="Mayer K."/>
            <person name="Melkozernov A."/>
            <person name="Murata T."/>
            <person name="Nelson D."/>
            <person name="Pils B."/>
            <person name="Prigge M."/>
            <person name="Reiss B."/>
            <person name="Renner T."/>
            <person name="Rombauts S."/>
            <person name="Rushton P."/>
            <person name="Sanderfoot A."/>
            <person name="Schween G."/>
            <person name="Shiu S.-H."/>
            <person name="Stueber K."/>
            <person name="Theodoulou F.L."/>
            <person name="Tu H."/>
            <person name="Van de Peer Y."/>
            <person name="Verrier P.J."/>
            <person name="Waters E."/>
            <person name="Wood A."/>
            <person name="Yang L."/>
            <person name="Cove D."/>
            <person name="Cuming A."/>
            <person name="Hasebe M."/>
            <person name="Lucas S."/>
            <person name="Mishler D.B."/>
            <person name="Reski R."/>
            <person name="Grigoriev I."/>
            <person name="Quatrano R.S."/>
            <person name="Boore J.L."/>
        </authorList>
    </citation>
    <scope>NUCLEOTIDE SEQUENCE [LARGE SCALE GENOMIC DNA]</scope>
    <source>
        <strain evidence="21 22">cv. Gransden 2004</strain>
    </source>
</reference>
<dbReference type="InterPro" id="IPR001926">
    <property type="entry name" value="TrpB-like_PALP"/>
</dbReference>
<feature type="domain" description="Tryptophan synthase beta chain-like PALP" evidence="19">
    <location>
        <begin position="217"/>
        <end position="524"/>
    </location>
</feature>